<dbReference type="PROSITE" id="PS50110">
    <property type="entry name" value="RESPONSE_REGULATORY"/>
    <property type="match status" value="1"/>
</dbReference>
<dbReference type="PROSITE" id="PS50112">
    <property type="entry name" value="PAS"/>
    <property type="match status" value="1"/>
</dbReference>
<dbReference type="GO" id="GO:0005524">
    <property type="term" value="F:ATP binding"/>
    <property type="evidence" value="ECO:0007669"/>
    <property type="project" value="UniProtKB-KW"/>
</dbReference>
<dbReference type="SUPFAM" id="SSF55874">
    <property type="entry name" value="ATPase domain of HSP90 chaperone/DNA topoisomerase II/histidine kinase"/>
    <property type="match status" value="1"/>
</dbReference>
<comment type="catalytic activity">
    <reaction evidence="1">
        <text>ATP + protein L-histidine = ADP + protein N-phospho-L-histidine.</text>
        <dbReference type="EC" id="2.7.13.3"/>
    </reaction>
</comment>
<dbReference type="CDD" id="cd00082">
    <property type="entry name" value="HisKA"/>
    <property type="match status" value="1"/>
</dbReference>
<evidence type="ECO:0000256" key="7">
    <source>
        <dbReference type="ARBA" id="ARBA00022741"/>
    </source>
</evidence>
<dbReference type="SUPFAM" id="SSF47384">
    <property type="entry name" value="Homodimeric domain of signal transducing histidine kinase"/>
    <property type="match status" value="1"/>
</dbReference>
<keyword evidence="8 18" id="KW-0418">Kinase</keyword>
<dbReference type="Gene3D" id="3.40.50.2300">
    <property type="match status" value="1"/>
</dbReference>
<evidence type="ECO:0000256" key="3">
    <source>
        <dbReference type="ARBA" id="ARBA00012438"/>
    </source>
</evidence>
<dbReference type="InterPro" id="IPR005467">
    <property type="entry name" value="His_kinase_dom"/>
</dbReference>
<dbReference type="AlphaFoldDB" id="A0A178LP65"/>
<dbReference type="InterPro" id="IPR004358">
    <property type="entry name" value="Sig_transdc_His_kin-like_C"/>
</dbReference>
<dbReference type="InterPro" id="IPR036097">
    <property type="entry name" value="HisK_dim/P_sf"/>
</dbReference>
<dbReference type="Proteomes" id="UP000078356">
    <property type="component" value="Unassembled WGS sequence"/>
</dbReference>
<evidence type="ECO:0000259" key="15">
    <source>
        <dbReference type="PROSITE" id="PS50109"/>
    </source>
</evidence>
<dbReference type="InterPro" id="IPR011006">
    <property type="entry name" value="CheY-like_superfamily"/>
</dbReference>
<evidence type="ECO:0000256" key="12">
    <source>
        <dbReference type="ARBA" id="ARBA00023136"/>
    </source>
</evidence>
<dbReference type="Gene3D" id="1.20.120.620">
    <property type="entry name" value="Backbone structure of the membrane domain of e. Coli histidine kinase receptor kdpd"/>
    <property type="match status" value="1"/>
</dbReference>
<dbReference type="Gene3D" id="3.30.450.20">
    <property type="entry name" value="PAS domain"/>
    <property type="match status" value="1"/>
</dbReference>
<dbReference type="EMBL" id="LWCR01000001">
    <property type="protein sequence ID" value="OAN32388.1"/>
    <property type="molecule type" value="Genomic_DNA"/>
</dbReference>
<dbReference type="InterPro" id="IPR036890">
    <property type="entry name" value="HATPase_C_sf"/>
</dbReference>
<keyword evidence="11" id="KW-0902">Two-component regulatory system</keyword>
<dbReference type="SMART" id="SM00388">
    <property type="entry name" value="HisKA"/>
    <property type="match status" value="1"/>
</dbReference>
<feature type="domain" description="Histidine kinase" evidence="15">
    <location>
        <begin position="278"/>
        <end position="502"/>
    </location>
</feature>
<dbReference type="InterPro" id="IPR000014">
    <property type="entry name" value="PAS"/>
</dbReference>
<dbReference type="Pfam" id="PF00072">
    <property type="entry name" value="Response_reg"/>
    <property type="match status" value="1"/>
</dbReference>
<keyword evidence="10 14" id="KW-1133">Transmembrane helix</keyword>
<dbReference type="EC" id="2.7.13.3" evidence="3"/>
<comment type="subcellular location">
    <subcellularLocation>
        <location evidence="2">Membrane</location>
        <topology evidence="2">Multi-pass membrane protein</topology>
    </subcellularLocation>
</comment>
<evidence type="ECO:0000256" key="5">
    <source>
        <dbReference type="ARBA" id="ARBA00022679"/>
    </source>
</evidence>
<organism evidence="18 19">
    <name type="scientific">Pseudomonas oryzihabitans</name>
    <dbReference type="NCBI Taxonomy" id="47885"/>
    <lineage>
        <taxon>Bacteria</taxon>
        <taxon>Pseudomonadati</taxon>
        <taxon>Pseudomonadota</taxon>
        <taxon>Gammaproteobacteria</taxon>
        <taxon>Pseudomonadales</taxon>
        <taxon>Pseudomonadaceae</taxon>
        <taxon>Pseudomonas</taxon>
    </lineage>
</organism>
<dbReference type="NCBIfam" id="TIGR00229">
    <property type="entry name" value="sensory_box"/>
    <property type="match status" value="1"/>
</dbReference>
<keyword evidence="4 13" id="KW-0597">Phosphoprotein</keyword>
<name>A0A178LP65_9PSED</name>
<evidence type="ECO:0000256" key="1">
    <source>
        <dbReference type="ARBA" id="ARBA00000085"/>
    </source>
</evidence>
<evidence type="ECO:0000256" key="14">
    <source>
        <dbReference type="SAM" id="Phobius"/>
    </source>
</evidence>
<keyword evidence="7" id="KW-0547">Nucleotide-binding</keyword>
<dbReference type="GO" id="GO:0000155">
    <property type="term" value="F:phosphorelay sensor kinase activity"/>
    <property type="evidence" value="ECO:0007669"/>
    <property type="project" value="InterPro"/>
</dbReference>
<evidence type="ECO:0000259" key="16">
    <source>
        <dbReference type="PROSITE" id="PS50110"/>
    </source>
</evidence>
<comment type="caution">
    <text evidence="18">The sequence shown here is derived from an EMBL/GenBank/DDBJ whole genome shotgun (WGS) entry which is preliminary data.</text>
</comment>
<dbReference type="InterPro" id="IPR001789">
    <property type="entry name" value="Sig_transdc_resp-reg_receiver"/>
</dbReference>
<dbReference type="Pfam" id="PF13493">
    <property type="entry name" value="DUF4118"/>
    <property type="match status" value="1"/>
</dbReference>
<evidence type="ECO:0000256" key="10">
    <source>
        <dbReference type="ARBA" id="ARBA00022989"/>
    </source>
</evidence>
<dbReference type="PANTHER" id="PTHR43065">
    <property type="entry name" value="SENSOR HISTIDINE KINASE"/>
    <property type="match status" value="1"/>
</dbReference>
<evidence type="ECO:0000313" key="18">
    <source>
        <dbReference type="EMBL" id="OAN32388.1"/>
    </source>
</evidence>
<gene>
    <name evidence="18" type="ORF">A4V15_01400</name>
</gene>
<dbReference type="InterPro" id="IPR003594">
    <property type="entry name" value="HATPase_dom"/>
</dbReference>
<evidence type="ECO:0000313" key="19">
    <source>
        <dbReference type="Proteomes" id="UP000078356"/>
    </source>
</evidence>
<sequence length="649" mass="70747">MPIATHTLLSRLLKLVPRETPAPLRFLGATLLIAIAAGIRLSLGIDSLPYLLFIPFIMAAAFWFGLGPGIFATLLSVLLAETLFVKAPAYFALFSERWVSHALFVLVNVIMAMVCAAQRRSLESLYRFAGNLGEEVTLRTRQRDLIWQASPDLLCTASLDGQLLDLNPAWTSTLGWSIEQLHHEPFMAFVHVEDRARTEAALERLTRGEPVFGFENRYRHRTGGYRWLSWNAVLQDGLIYAAVREVTAIREQQEALRQTEEQLRQSQKMEAVGQLTGGIAHDFNNLLTGVIGSLDMLSLRLEQGRFTDLERYATGAKGAAERAAALTHRLLAFSRRQALDPSATQTNALVLGMEELIRRSVGPQVEIHIELAEALNLTLCDPHQLENALLNLCINARDAMPEGGMLRIVTANRRLNEAQAASLELPPGDYVTLAVLDTGSGMPPAVLARAFDPFFTTKPVGMGTGLGLSMIYGFAKQSGGVAHIASAPGRGTTVTLYLPRLVEPSASSVETPSAPALRYPDGMTVLVVDDEPLVRMLVDEALREHRIQTLEATDAAAALQVLESGTPLDLLIADVGLPGGLSGCQLAALARERRPGLMTLLITGYAEANLPGESLPVPDVEVLAKPFTLERLMARIDLLLAAREQRPQA</sequence>
<dbReference type="GO" id="GO:0016020">
    <property type="term" value="C:membrane"/>
    <property type="evidence" value="ECO:0007669"/>
    <property type="project" value="UniProtKB-SubCell"/>
</dbReference>
<dbReference type="InterPro" id="IPR035965">
    <property type="entry name" value="PAS-like_dom_sf"/>
</dbReference>
<dbReference type="PROSITE" id="PS50109">
    <property type="entry name" value="HIS_KIN"/>
    <property type="match status" value="1"/>
</dbReference>
<feature type="domain" description="Response regulatory" evidence="16">
    <location>
        <begin position="524"/>
        <end position="640"/>
    </location>
</feature>
<evidence type="ECO:0000256" key="13">
    <source>
        <dbReference type="PROSITE-ProRule" id="PRU00169"/>
    </source>
</evidence>
<feature type="transmembrane region" description="Helical" evidence="14">
    <location>
        <begin position="22"/>
        <end position="43"/>
    </location>
</feature>
<dbReference type="SMART" id="SM00091">
    <property type="entry name" value="PAS"/>
    <property type="match status" value="1"/>
</dbReference>
<dbReference type="InterPro" id="IPR038318">
    <property type="entry name" value="KdpD_sf"/>
</dbReference>
<dbReference type="SMART" id="SM00448">
    <property type="entry name" value="REC"/>
    <property type="match status" value="1"/>
</dbReference>
<evidence type="ECO:0000256" key="2">
    <source>
        <dbReference type="ARBA" id="ARBA00004141"/>
    </source>
</evidence>
<dbReference type="PRINTS" id="PR00344">
    <property type="entry name" value="BCTRLSENSOR"/>
</dbReference>
<dbReference type="Pfam" id="PF02518">
    <property type="entry name" value="HATPase_c"/>
    <property type="match status" value="1"/>
</dbReference>
<dbReference type="SUPFAM" id="SSF55785">
    <property type="entry name" value="PYP-like sensor domain (PAS domain)"/>
    <property type="match status" value="1"/>
</dbReference>
<dbReference type="InterPro" id="IPR003661">
    <property type="entry name" value="HisK_dim/P_dom"/>
</dbReference>
<evidence type="ECO:0000256" key="6">
    <source>
        <dbReference type="ARBA" id="ARBA00022692"/>
    </source>
</evidence>
<dbReference type="Gene3D" id="3.30.565.10">
    <property type="entry name" value="Histidine kinase-like ATPase, C-terminal domain"/>
    <property type="match status" value="1"/>
</dbReference>
<evidence type="ECO:0000256" key="4">
    <source>
        <dbReference type="ARBA" id="ARBA00022553"/>
    </source>
</evidence>
<dbReference type="Gene3D" id="1.10.287.130">
    <property type="match status" value="1"/>
</dbReference>
<dbReference type="InterPro" id="IPR013655">
    <property type="entry name" value="PAS_fold_3"/>
</dbReference>
<accession>A0A178LP65</accession>
<proteinExistence type="predicted"/>
<evidence type="ECO:0000256" key="8">
    <source>
        <dbReference type="ARBA" id="ARBA00022777"/>
    </source>
</evidence>
<evidence type="ECO:0000256" key="9">
    <source>
        <dbReference type="ARBA" id="ARBA00022840"/>
    </source>
</evidence>
<dbReference type="SUPFAM" id="SSF52172">
    <property type="entry name" value="CheY-like"/>
    <property type="match status" value="1"/>
</dbReference>
<protein>
    <recommendedName>
        <fullName evidence="3">histidine kinase</fullName>
        <ecNumber evidence="3">2.7.13.3</ecNumber>
    </recommendedName>
</protein>
<dbReference type="Pfam" id="PF08447">
    <property type="entry name" value="PAS_3"/>
    <property type="match status" value="1"/>
</dbReference>
<feature type="modified residue" description="4-aspartylphosphate" evidence="13">
    <location>
        <position position="574"/>
    </location>
</feature>
<dbReference type="OrthoDB" id="9770473at2"/>
<keyword evidence="9" id="KW-0067">ATP-binding</keyword>
<dbReference type="SMART" id="SM00387">
    <property type="entry name" value="HATPase_c"/>
    <property type="match status" value="1"/>
</dbReference>
<keyword evidence="6 14" id="KW-0812">Transmembrane</keyword>
<evidence type="ECO:0000259" key="17">
    <source>
        <dbReference type="PROSITE" id="PS50112"/>
    </source>
</evidence>
<keyword evidence="12 14" id="KW-0472">Membrane</keyword>
<feature type="transmembrane region" description="Helical" evidence="14">
    <location>
        <begin position="98"/>
        <end position="117"/>
    </location>
</feature>
<dbReference type="RefSeq" id="WP_064306747.1">
    <property type="nucleotide sequence ID" value="NZ_LWCR01000001.1"/>
</dbReference>
<evidence type="ECO:0000256" key="11">
    <source>
        <dbReference type="ARBA" id="ARBA00023012"/>
    </source>
</evidence>
<feature type="domain" description="PAS" evidence="17">
    <location>
        <begin position="158"/>
        <end position="209"/>
    </location>
</feature>
<dbReference type="Pfam" id="PF00512">
    <property type="entry name" value="HisKA"/>
    <property type="match status" value="1"/>
</dbReference>
<dbReference type="InterPro" id="IPR025201">
    <property type="entry name" value="KdpD_TM"/>
</dbReference>
<dbReference type="CDD" id="cd00130">
    <property type="entry name" value="PAS"/>
    <property type="match status" value="1"/>
</dbReference>
<reference evidence="18 19" key="1">
    <citation type="submission" date="2016-04" db="EMBL/GenBank/DDBJ databases">
        <title>Draft Genome Sequences of Staphylococcus capitis Strain H36, S. capitis Strain H65, S. cohnii Strain H62, S. hominis Strain H69, Mycobacterium iranicum Strain H39, Plantibacter sp. Strain H53, Pseudomonas oryzihabitans Strain H72, and Microbacterium sp. Strain H83, isolated from residential settings.</title>
        <authorList>
            <person name="Lymperopoulou D."/>
            <person name="Adams R.I."/>
            <person name="Lindow S."/>
            <person name="Coil D.A."/>
            <person name="Jospin G."/>
            <person name="Eisen J.A."/>
        </authorList>
    </citation>
    <scope>NUCLEOTIDE SEQUENCE [LARGE SCALE GENOMIC DNA]</scope>
    <source>
        <strain evidence="18 19">H72</strain>
    </source>
</reference>
<feature type="transmembrane region" description="Helical" evidence="14">
    <location>
        <begin position="50"/>
        <end position="78"/>
    </location>
</feature>
<dbReference type="PANTHER" id="PTHR43065:SF42">
    <property type="entry name" value="TWO-COMPONENT SENSOR PPRA"/>
    <property type="match status" value="1"/>
</dbReference>
<keyword evidence="5" id="KW-0808">Transferase</keyword>